<comment type="caution">
    <text evidence="11">The sequence shown here is derived from an EMBL/GenBank/DDBJ whole genome shotgun (WGS) entry which is preliminary data.</text>
</comment>
<keyword evidence="8" id="KW-1133">Transmembrane helix</keyword>
<comment type="subcellular location">
    <subcellularLocation>
        <location evidence="2">Membrane</location>
    </subcellularLocation>
</comment>
<organism evidence="11 12">
    <name type="scientific">Litorilinea aerophila</name>
    <dbReference type="NCBI Taxonomy" id="1204385"/>
    <lineage>
        <taxon>Bacteria</taxon>
        <taxon>Bacillati</taxon>
        <taxon>Chloroflexota</taxon>
        <taxon>Caldilineae</taxon>
        <taxon>Caldilineales</taxon>
        <taxon>Caldilineaceae</taxon>
        <taxon>Litorilinea</taxon>
    </lineage>
</organism>
<dbReference type="CDD" id="cd06225">
    <property type="entry name" value="HAMP"/>
    <property type="match status" value="1"/>
</dbReference>
<dbReference type="SMART" id="SM00387">
    <property type="entry name" value="HATPase_c"/>
    <property type="match status" value="1"/>
</dbReference>
<sequence>MVSIPLQLPLRSIALKLTLAFLVVGLTGALLVAFFVGQRARREFDQFLLNRSQVNLVERLADYYASHGSWDGLPEQLWRRDLPVPRPNGLVLADAHGRVVWGGRPGNPGTILAARELAGGVPIRVNDQVVGWLLIDWPRSRQLPGSPEQDFLSRINRAIVLGALGATAVALLLGVILARTLTRPIRELTAATQQVAQGDLGHQVEIHTQDELGELASSFNQMSARLARANQLRRQMTADIAHDLRTPLSVILGYTEALSEAKLPGSPEIYEVMHAEAQHLSRLIDDLRTLSLADAGELPLFREETEPGALLSRVAMAQRPQAEQRGVTLTVRQEASLPTIQVDPERMVQVLGNLVGNALRYTPAGGTIELAAYPTAGGVVLQVRDTGSGIDPEDLPYIFERFYRGDKARHENGESGLGLAIAKSLVEAHGGTIQVESTPGEGTTFRITLPAEPPSGGG</sequence>
<dbReference type="AlphaFoldDB" id="A0A540V926"/>
<dbReference type="SMART" id="SM00388">
    <property type="entry name" value="HisKA"/>
    <property type="match status" value="1"/>
</dbReference>
<dbReference type="SUPFAM" id="SSF47384">
    <property type="entry name" value="Homodimeric domain of signal transducing histidine kinase"/>
    <property type="match status" value="1"/>
</dbReference>
<feature type="domain" description="Histidine kinase" evidence="9">
    <location>
        <begin position="239"/>
        <end position="453"/>
    </location>
</feature>
<keyword evidence="6 11" id="KW-0418">Kinase</keyword>
<dbReference type="CDD" id="cd00075">
    <property type="entry name" value="HATPase"/>
    <property type="match status" value="1"/>
</dbReference>
<feature type="domain" description="HAMP" evidence="10">
    <location>
        <begin position="179"/>
        <end position="231"/>
    </location>
</feature>
<evidence type="ECO:0000256" key="3">
    <source>
        <dbReference type="ARBA" id="ARBA00012438"/>
    </source>
</evidence>
<keyword evidence="5" id="KW-0808">Transferase</keyword>
<dbReference type="InterPro" id="IPR036097">
    <property type="entry name" value="HisK_dim/P_sf"/>
</dbReference>
<evidence type="ECO:0000313" key="11">
    <source>
        <dbReference type="EMBL" id="TQE93280.1"/>
    </source>
</evidence>
<dbReference type="PANTHER" id="PTHR43711">
    <property type="entry name" value="TWO-COMPONENT HISTIDINE KINASE"/>
    <property type="match status" value="1"/>
</dbReference>
<dbReference type="SMART" id="SM00304">
    <property type="entry name" value="HAMP"/>
    <property type="match status" value="1"/>
</dbReference>
<evidence type="ECO:0000259" key="10">
    <source>
        <dbReference type="PROSITE" id="PS50885"/>
    </source>
</evidence>
<feature type="transmembrane region" description="Helical" evidence="8">
    <location>
        <begin position="13"/>
        <end position="36"/>
    </location>
</feature>
<dbReference type="InterPro" id="IPR005467">
    <property type="entry name" value="His_kinase_dom"/>
</dbReference>
<accession>A0A540V926</accession>
<dbReference type="EC" id="2.7.13.3" evidence="3"/>
<dbReference type="PRINTS" id="PR00344">
    <property type="entry name" value="BCTRLSENSOR"/>
</dbReference>
<evidence type="ECO:0000256" key="7">
    <source>
        <dbReference type="ARBA" id="ARBA00023012"/>
    </source>
</evidence>
<dbReference type="InterPro" id="IPR004358">
    <property type="entry name" value="Sig_transdc_His_kin-like_C"/>
</dbReference>
<dbReference type="FunFam" id="3.30.565.10:FF:000006">
    <property type="entry name" value="Sensor histidine kinase WalK"/>
    <property type="match status" value="1"/>
</dbReference>
<feature type="transmembrane region" description="Helical" evidence="8">
    <location>
        <begin position="158"/>
        <end position="178"/>
    </location>
</feature>
<dbReference type="InterPro" id="IPR003594">
    <property type="entry name" value="HATPase_dom"/>
</dbReference>
<name>A0A540V926_9CHLR</name>
<dbReference type="Gene3D" id="1.10.287.130">
    <property type="match status" value="1"/>
</dbReference>
<dbReference type="InterPro" id="IPR003661">
    <property type="entry name" value="HisK_dim/P_dom"/>
</dbReference>
<evidence type="ECO:0000259" key="9">
    <source>
        <dbReference type="PROSITE" id="PS50109"/>
    </source>
</evidence>
<dbReference type="InterPro" id="IPR003660">
    <property type="entry name" value="HAMP_dom"/>
</dbReference>
<dbReference type="CDD" id="cd00082">
    <property type="entry name" value="HisKA"/>
    <property type="match status" value="1"/>
</dbReference>
<keyword evidence="7" id="KW-0902">Two-component regulatory system</keyword>
<evidence type="ECO:0000256" key="4">
    <source>
        <dbReference type="ARBA" id="ARBA00022553"/>
    </source>
</evidence>
<evidence type="ECO:0000256" key="6">
    <source>
        <dbReference type="ARBA" id="ARBA00022777"/>
    </source>
</evidence>
<dbReference type="Proteomes" id="UP000317371">
    <property type="component" value="Unassembled WGS sequence"/>
</dbReference>
<comment type="catalytic activity">
    <reaction evidence="1">
        <text>ATP + protein L-histidine = ADP + protein N-phospho-L-histidine.</text>
        <dbReference type="EC" id="2.7.13.3"/>
    </reaction>
</comment>
<dbReference type="RefSeq" id="WP_141612307.1">
    <property type="nucleotide sequence ID" value="NZ_VIGC02000043.1"/>
</dbReference>
<evidence type="ECO:0000256" key="2">
    <source>
        <dbReference type="ARBA" id="ARBA00004370"/>
    </source>
</evidence>
<dbReference type="InterPro" id="IPR036890">
    <property type="entry name" value="HATPase_C_sf"/>
</dbReference>
<dbReference type="GO" id="GO:0000155">
    <property type="term" value="F:phosphorelay sensor kinase activity"/>
    <property type="evidence" value="ECO:0007669"/>
    <property type="project" value="InterPro"/>
</dbReference>
<dbReference type="EMBL" id="VIGC01000043">
    <property type="protein sequence ID" value="TQE93280.1"/>
    <property type="molecule type" value="Genomic_DNA"/>
</dbReference>
<keyword evidence="4" id="KW-0597">Phosphoprotein</keyword>
<dbReference type="PROSITE" id="PS50109">
    <property type="entry name" value="HIS_KIN"/>
    <property type="match status" value="1"/>
</dbReference>
<protein>
    <recommendedName>
        <fullName evidence="3">histidine kinase</fullName>
        <ecNumber evidence="3">2.7.13.3</ecNumber>
    </recommendedName>
</protein>
<proteinExistence type="predicted"/>
<evidence type="ECO:0000256" key="5">
    <source>
        <dbReference type="ARBA" id="ARBA00022679"/>
    </source>
</evidence>
<dbReference type="GO" id="GO:0016020">
    <property type="term" value="C:membrane"/>
    <property type="evidence" value="ECO:0007669"/>
    <property type="project" value="UniProtKB-SubCell"/>
</dbReference>
<dbReference type="Pfam" id="PF02518">
    <property type="entry name" value="HATPase_c"/>
    <property type="match status" value="1"/>
</dbReference>
<dbReference type="InterPro" id="IPR050736">
    <property type="entry name" value="Sensor_HK_Regulatory"/>
</dbReference>
<dbReference type="SUPFAM" id="SSF158472">
    <property type="entry name" value="HAMP domain-like"/>
    <property type="match status" value="1"/>
</dbReference>
<dbReference type="Gene3D" id="3.30.565.10">
    <property type="entry name" value="Histidine kinase-like ATPase, C-terminal domain"/>
    <property type="match status" value="1"/>
</dbReference>
<dbReference type="InParanoid" id="A0A540V926"/>
<dbReference type="PANTHER" id="PTHR43711:SF1">
    <property type="entry name" value="HISTIDINE KINASE 1"/>
    <property type="match status" value="1"/>
</dbReference>
<keyword evidence="8" id="KW-0812">Transmembrane</keyword>
<dbReference type="SUPFAM" id="SSF55874">
    <property type="entry name" value="ATPase domain of HSP90 chaperone/DNA topoisomerase II/histidine kinase"/>
    <property type="match status" value="1"/>
</dbReference>
<keyword evidence="12" id="KW-1185">Reference proteome</keyword>
<keyword evidence="8" id="KW-0472">Membrane</keyword>
<reference evidence="11 12" key="1">
    <citation type="submission" date="2019-06" db="EMBL/GenBank/DDBJ databases">
        <title>Genome sequence of Litorilinea aerophila BAA-2444.</title>
        <authorList>
            <person name="Maclea K.S."/>
            <person name="Maurais E.G."/>
            <person name="Iannazzi L.C."/>
        </authorList>
    </citation>
    <scope>NUCLEOTIDE SEQUENCE [LARGE SCALE GENOMIC DNA]</scope>
    <source>
        <strain evidence="11 12">ATCC BAA-2444</strain>
    </source>
</reference>
<dbReference type="Pfam" id="PF00512">
    <property type="entry name" value="HisKA"/>
    <property type="match status" value="1"/>
</dbReference>
<dbReference type="PROSITE" id="PS50885">
    <property type="entry name" value="HAMP"/>
    <property type="match status" value="1"/>
</dbReference>
<dbReference type="OrthoDB" id="9800372at2"/>
<dbReference type="Gene3D" id="6.10.340.10">
    <property type="match status" value="1"/>
</dbReference>
<evidence type="ECO:0000256" key="1">
    <source>
        <dbReference type="ARBA" id="ARBA00000085"/>
    </source>
</evidence>
<dbReference type="Pfam" id="PF00672">
    <property type="entry name" value="HAMP"/>
    <property type="match status" value="1"/>
</dbReference>
<evidence type="ECO:0000313" key="12">
    <source>
        <dbReference type="Proteomes" id="UP000317371"/>
    </source>
</evidence>
<evidence type="ECO:0000256" key="8">
    <source>
        <dbReference type="SAM" id="Phobius"/>
    </source>
</evidence>
<gene>
    <name evidence="11" type="ORF">FKZ61_21895</name>
</gene>